<feature type="transmembrane region" description="Helical" evidence="1">
    <location>
        <begin position="122"/>
        <end position="141"/>
    </location>
</feature>
<dbReference type="EMBL" id="LR899009">
    <property type="protein sequence ID" value="CAD7077731.1"/>
    <property type="molecule type" value="Genomic_DNA"/>
</dbReference>
<sequence length="165" mass="17508">MSSQLSVARRKDYKKTKRCLQEAAFATNVTGQGISLANVTIPMVVVVVVAAADVICAVVVAAAVEAVVTARNVTNVTNLDILHVRAMRRPTGVIVAMALVILLGLAVNRLMNQVATTATKLAIWHATVLIKILTVVTYPVIIATKADIFLVIVQTAQSHVISVAK</sequence>
<keyword evidence="1" id="KW-1133">Transmembrane helix</keyword>
<feature type="transmembrane region" description="Helical" evidence="1">
    <location>
        <begin position="43"/>
        <end position="70"/>
    </location>
</feature>
<proteinExistence type="predicted"/>
<name>A0A7R8YM13_HERIL</name>
<feature type="transmembrane region" description="Helical" evidence="1">
    <location>
        <begin position="91"/>
        <end position="110"/>
    </location>
</feature>
<keyword evidence="1" id="KW-0812">Transmembrane</keyword>
<reference evidence="2 3" key="1">
    <citation type="submission" date="2020-11" db="EMBL/GenBank/DDBJ databases">
        <authorList>
            <person name="Wallbank WR R."/>
            <person name="Pardo Diaz C."/>
            <person name="Kozak K."/>
            <person name="Martin S."/>
            <person name="Jiggins C."/>
            <person name="Moest M."/>
            <person name="Warren A I."/>
            <person name="Generalovic N T."/>
            <person name="Byers J.R.P. K."/>
            <person name="Montejo-Kovacevich G."/>
            <person name="Yen C E."/>
        </authorList>
    </citation>
    <scope>NUCLEOTIDE SEQUENCE [LARGE SCALE GENOMIC DNA]</scope>
</reference>
<keyword evidence="1" id="KW-0472">Membrane</keyword>
<accession>A0A7R8YM13</accession>
<evidence type="ECO:0000313" key="3">
    <source>
        <dbReference type="Proteomes" id="UP000594454"/>
    </source>
</evidence>
<gene>
    <name evidence="2" type="ORF">HERILL_LOCUS1051</name>
</gene>
<evidence type="ECO:0000256" key="1">
    <source>
        <dbReference type="SAM" id="Phobius"/>
    </source>
</evidence>
<keyword evidence="3" id="KW-1185">Reference proteome</keyword>
<organism evidence="2 3">
    <name type="scientific">Hermetia illucens</name>
    <name type="common">Black soldier fly</name>
    <dbReference type="NCBI Taxonomy" id="343691"/>
    <lineage>
        <taxon>Eukaryota</taxon>
        <taxon>Metazoa</taxon>
        <taxon>Ecdysozoa</taxon>
        <taxon>Arthropoda</taxon>
        <taxon>Hexapoda</taxon>
        <taxon>Insecta</taxon>
        <taxon>Pterygota</taxon>
        <taxon>Neoptera</taxon>
        <taxon>Endopterygota</taxon>
        <taxon>Diptera</taxon>
        <taxon>Brachycera</taxon>
        <taxon>Stratiomyomorpha</taxon>
        <taxon>Stratiomyidae</taxon>
        <taxon>Hermetiinae</taxon>
        <taxon>Hermetia</taxon>
    </lineage>
</organism>
<dbReference type="Proteomes" id="UP000594454">
    <property type="component" value="Chromosome 1"/>
</dbReference>
<protein>
    <submittedName>
        <fullName evidence="2">Uncharacterized protein</fullName>
    </submittedName>
</protein>
<evidence type="ECO:0000313" key="2">
    <source>
        <dbReference type="EMBL" id="CAD7077731.1"/>
    </source>
</evidence>
<dbReference type="InParanoid" id="A0A7R8YM13"/>
<dbReference type="AlphaFoldDB" id="A0A7R8YM13"/>